<dbReference type="Gene3D" id="3.30.310.70">
    <property type="entry name" value="TT1751-like domain"/>
    <property type="match status" value="1"/>
</dbReference>
<accession>A0ABZ0V0L1</accession>
<dbReference type="Proteomes" id="UP001326567">
    <property type="component" value="Chromosome"/>
</dbReference>
<keyword evidence="1" id="KW-0732">Signal</keyword>
<sequence length="145" mass="15904">MIRFLFAAGLIWASAAQADEMVTYTTDQSFGDVTFGVENAILNQGLIPENVSHVGEMLDRTRADVGSDVALFEAAEVFSFCSAALSRKVMEADMMNIGFCPYDIFVMQLPESEEVTIGYRAFPDGAMQEVQSLLDKIVKEAIGEE</sequence>
<dbReference type="EMBL" id="CP139725">
    <property type="protein sequence ID" value="WPZ21435.1"/>
    <property type="molecule type" value="Genomic_DNA"/>
</dbReference>
<feature type="signal peptide" evidence="1">
    <location>
        <begin position="1"/>
        <end position="18"/>
    </location>
</feature>
<protein>
    <submittedName>
        <fullName evidence="2">DUF302 domain-containing protein</fullName>
    </submittedName>
</protein>
<evidence type="ECO:0000256" key="1">
    <source>
        <dbReference type="SAM" id="SignalP"/>
    </source>
</evidence>
<dbReference type="InterPro" id="IPR035923">
    <property type="entry name" value="TT1751-like_sf"/>
</dbReference>
<reference evidence="2 3" key="1">
    <citation type="submission" date="2023-11" db="EMBL/GenBank/DDBJ databases">
        <title>From the Deep-Sea to the Surface: Bacterial Genomes Isolated from the Moytirra Hydrothermal Vent Plume.</title>
        <authorList>
            <person name="Major S.R."/>
        </authorList>
    </citation>
    <scope>NUCLEOTIDE SEQUENCE [LARGE SCALE GENOMIC DNA]</scope>
    <source>
        <strain evidence="2 3">OXR-9</strain>
    </source>
</reference>
<feature type="chain" id="PRO_5046212868" evidence="1">
    <location>
        <begin position="19"/>
        <end position="145"/>
    </location>
</feature>
<dbReference type="RefSeq" id="WP_322328402.1">
    <property type="nucleotide sequence ID" value="NZ_CP139725.1"/>
</dbReference>
<dbReference type="SUPFAM" id="SSF103247">
    <property type="entry name" value="TT1751-like"/>
    <property type="match status" value="1"/>
</dbReference>
<evidence type="ECO:0000313" key="3">
    <source>
        <dbReference type="Proteomes" id="UP001326567"/>
    </source>
</evidence>
<keyword evidence="3" id="KW-1185">Reference proteome</keyword>
<evidence type="ECO:0000313" key="2">
    <source>
        <dbReference type="EMBL" id="WPZ21435.1"/>
    </source>
</evidence>
<proteinExistence type="predicted"/>
<gene>
    <name evidence="2" type="ORF">T7987_14895</name>
</gene>
<organism evidence="2 3">
    <name type="scientific">Sulfitobacter faviae</name>
    <dbReference type="NCBI Taxonomy" id="1775881"/>
    <lineage>
        <taxon>Bacteria</taxon>
        <taxon>Pseudomonadati</taxon>
        <taxon>Pseudomonadota</taxon>
        <taxon>Alphaproteobacteria</taxon>
        <taxon>Rhodobacterales</taxon>
        <taxon>Roseobacteraceae</taxon>
        <taxon>Sulfitobacter</taxon>
    </lineage>
</organism>
<name>A0ABZ0V0L1_9RHOB</name>